<accession>A0AAV8VLG1</accession>
<sequence>MKGLTAVLFVCLIIFVSVNTGSALKCYLCASVDGIYKDCEDHPQKVETMECKSPLNACQILESDGVTTRMCALDGMCDFMEAGTYKRCKTCTTNLCNSALSPSYFTSLIISIGLFALLKLFT</sequence>
<evidence type="ECO:0008006" key="5">
    <source>
        <dbReference type="Google" id="ProtNLM"/>
    </source>
</evidence>
<proteinExistence type="predicted"/>
<keyword evidence="1" id="KW-0472">Membrane</keyword>
<evidence type="ECO:0000256" key="1">
    <source>
        <dbReference type="SAM" id="Phobius"/>
    </source>
</evidence>
<dbReference type="AlphaFoldDB" id="A0AAV8VLG1"/>
<feature type="signal peptide" evidence="2">
    <location>
        <begin position="1"/>
        <end position="23"/>
    </location>
</feature>
<protein>
    <recommendedName>
        <fullName evidence="5">Protein sleepless</fullName>
    </recommendedName>
</protein>
<evidence type="ECO:0000313" key="3">
    <source>
        <dbReference type="EMBL" id="KAJ8915137.1"/>
    </source>
</evidence>
<comment type="caution">
    <text evidence="3">The sequence shown here is derived from an EMBL/GenBank/DDBJ whole genome shotgun (WGS) entry which is preliminary data.</text>
</comment>
<dbReference type="InterPro" id="IPR045860">
    <property type="entry name" value="Snake_toxin-like_sf"/>
</dbReference>
<gene>
    <name evidence="3" type="ORF">NQ315_000389</name>
</gene>
<evidence type="ECO:0000256" key="2">
    <source>
        <dbReference type="SAM" id="SignalP"/>
    </source>
</evidence>
<keyword evidence="2" id="KW-0732">Signal</keyword>
<dbReference type="SUPFAM" id="SSF57302">
    <property type="entry name" value="Snake toxin-like"/>
    <property type="match status" value="1"/>
</dbReference>
<keyword evidence="4" id="KW-1185">Reference proteome</keyword>
<keyword evidence="1" id="KW-0812">Transmembrane</keyword>
<organism evidence="3 4">
    <name type="scientific">Exocentrus adspersus</name>
    <dbReference type="NCBI Taxonomy" id="1586481"/>
    <lineage>
        <taxon>Eukaryota</taxon>
        <taxon>Metazoa</taxon>
        <taxon>Ecdysozoa</taxon>
        <taxon>Arthropoda</taxon>
        <taxon>Hexapoda</taxon>
        <taxon>Insecta</taxon>
        <taxon>Pterygota</taxon>
        <taxon>Neoptera</taxon>
        <taxon>Endopterygota</taxon>
        <taxon>Coleoptera</taxon>
        <taxon>Polyphaga</taxon>
        <taxon>Cucujiformia</taxon>
        <taxon>Chrysomeloidea</taxon>
        <taxon>Cerambycidae</taxon>
        <taxon>Lamiinae</taxon>
        <taxon>Acanthocinini</taxon>
        <taxon>Exocentrus</taxon>
    </lineage>
</organism>
<reference evidence="3 4" key="1">
    <citation type="journal article" date="2023" name="Insect Mol. Biol.">
        <title>Genome sequencing provides insights into the evolution of gene families encoding plant cell wall-degrading enzymes in longhorned beetles.</title>
        <authorList>
            <person name="Shin N.R."/>
            <person name="Okamura Y."/>
            <person name="Kirsch R."/>
            <person name="Pauchet Y."/>
        </authorList>
    </citation>
    <scope>NUCLEOTIDE SEQUENCE [LARGE SCALE GENOMIC DNA]</scope>
    <source>
        <strain evidence="3">EAD_L_NR</strain>
    </source>
</reference>
<dbReference type="EMBL" id="JANEYG010000057">
    <property type="protein sequence ID" value="KAJ8915137.1"/>
    <property type="molecule type" value="Genomic_DNA"/>
</dbReference>
<evidence type="ECO:0000313" key="4">
    <source>
        <dbReference type="Proteomes" id="UP001159042"/>
    </source>
</evidence>
<feature type="chain" id="PRO_5043687111" description="Protein sleepless" evidence="2">
    <location>
        <begin position="24"/>
        <end position="122"/>
    </location>
</feature>
<dbReference type="Proteomes" id="UP001159042">
    <property type="component" value="Unassembled WGS sequence"/>
</dbReference>
<feature type="transmembrane region" description="Helical" evidence="1">
    <location>
        <begin position="104"/>
        <end position="121"/>
    </location>
</feature>
<name>A0AAV8VLG1_9CUCU</name>
<keyword evidence="1" id="KW-1133">Transmembrane helix</keyword>